<feature type="compositionally biased region" description="Low complexity" evidence="10">
    <location>
        <begin position="159"/>
        <end position="176"/>
    </location>
</feature>
<feature type="coiled-coil region" evidence="9">
    <location>
        <begin position="641"/>
        <end position="686"/>
    </location>
</feature>
<feature type="coiled-coil region" evidence="9">
    <location>
        <begin position="1097"/>
        <end position="1124"/>
    </location>
</feature>
<feature type="region of interest" description="Disordered" evidence="10">
    <location>
        <begin position="338"/>
        <end position="358"/>
    </location>
</feature>
<gene>
    <name evidence="11" type="ORF">ECPE_LOCUS3606</name>
</gene>
<evidence type="ECO:0000256" key="7">
    <source>
        <dbReference type="ARBA" id="ARBA00023212"/>
    </source>
</evidence>
<dbReference type="GO" id="GO:0005930">
    <property type="term" value="C:axoneme"/>
    <property type="evidence" value="ECO:0007669"/>
    <property type="project" value="TreeGrafter"/>
</dbReference>
<evidence type="ECO:0000256" key="4">
    <source>
        <dbReference type="ARBA" id="ARBA00022574"/>
    </source>
</evidence>
<organism evidence="13">
    <name type="scientific">Echinostoma caproni</name>
    <dbReference type="NCBI Taxonomy" id="27848"/>
    <lineage>
        <taxon>Eukaryota</taxon>
        <taxon>Metazoa</taxon>
        <taxon>Spiralia</taxon>
        <taxon>Lophotrochozoa</taxon>
        <taxon>Platyhelminthes</taxon>
        <taxon>Trematoda</taxon>
        <taxon>Digenea</taxon>
        <taxon>Plagiorchiida</taxon>
        <taxon>Echinostomata</taxon>
        <taxon>Echinostomatoidea</taxon>
        <taxon>Echinostomatidae</taxon>
        <taxon>Echinostoma</taxon>
    </lineage>
</organism>
<dbReference type="PANTHER" id="PTHR14885">
    <property type="entry name" value="CILIA- AND FLAGELLA-ASSOCIATED PROTEIN 43-RELATED"/>
    <property type="match status" value="1"/>
</dbReference>
<evidence type="ECO:0000256" key="3">
    <source>
        <dbReference type="ARBA" id="ARBA00022490"/>
    </source>
</evidence>
<feature type="coiled-coil region" evidence="9">
    <location>
        <begin position="884"/>
        <end position="932"/>
    </location>
</feature>
<evidence type="ECO:0000256" key="2">
    <source>
        <dbReference type="ARBA" id="ARBA00004245"/>
    </source>
</evidence>
<evidence type="ECO:0000256" key="8">
    <source>
        <dbReference type="ARBA" id="ARBA00023273"/>
    </source>
</evidence>
<evidence type="ECO:0000256" key="10">
    <source>
        <dbReference type="SAM" id="MobiDB-lite"/>
    </source>
</evidence>
<keyword evidence="3" id="KW-0963">Cytoplasm</keyword>
<keyword evidence="6 9" id="KW-0175">Coiled coil</keyword>
<feature type="coiled-coil region" evidence="9">
    <location>
        <begin position="736"/>
        <end position="763"/>
    </location>
</feature>
<evidence type="ECO:0000313" key="12">
    <source>
        <dbReference type="Proteomes" id="UP000272942"/>
    </source>
</evidence>
<comment type="subcellular location">
    <subcellularLocation>
        <location evidence="1">Cell projection</location>
        <location evidence="1">Cilium</location>
    </subcellularLocation>
    <subcellularLocation>
        <location evidence="2">Cytoplasm</location>
        <location evidence="2">Cytoskeleton</location>
    </subcellularLocation>
</comment>
<evidence type="ECO:0000313" key="11">
    <source>
        <dbReference type="EMBL" id="VDP70024.1"/>
    </source>
</evidence>
<feature type="compositionally biased region" description="Polar residues" evidence="10">
    <location>
        <begin position="343"/>
        <end position="358"/>
    </location>
</feature>
<keyword evidence="7" id="KW-0206">Cytoskeleton</keyword>
<keyword evidence="12" id="KW-1185">Reference proteome</keyword>
<evidence type="ECO:0000256" key="9">
    <source>
        <dbReference type="SAM" id="Coils"/>
    </source>
</evidence>
<sequence length="1132" mass="130553">MRAKDEEKTLVLVTTGESGETGATNIWFFELDPSVIYNTSQAYVDSCRGFREDVIRLMQLQVASPIIAACLWPSWDTDPSAPPFMFATDLAARRLHTYVFPKEIIKRSPQLCMSGRSLNMGANRLTTPAANAGPVSSNSVLLFGGSSFGPATASDLSIPQAQQQQPQQQSGTQSQQMIRRTSKRSRTTVGLVMRLTPTTTATNSGPEPADSGIEGQGSSCLNPMGNCNILRGIRPVRFSKVDDSNLMKIYYGDGTLELIQITPDEIHIISGLEIKGYDSLTADFEAAYYLPAELRGLVGGVHAFDNIAEINLKQPNHELNKIISEQVEALKRLPTYKPKETTSDLQKSPTRPGQMNHNSFRPLFFRSSTVMALADHSIDVSESNELSNEVLEVGPILSEPHRLTWTQECELEAQELENKVYLDAQEKLRNDLVEISTLAIQHDEPEEDEERVTDVNLVMAGSIALDYGGTDECMYGQMELYTREQKIYQIVLIQDNIFRIKEAFNKQFNEVYEKKESGLSRIRSRLARVRKVLIDLQQPSSARVIFDPQFTPEEQPEQLLTVHDAEITVEKYLSPAQIAELEAKKMAEEERKRREKLDNWRERGLEEMMGGVLEVRKEDELKKDVPKPAFLLTGKPLGHWTEDDKRLYAEYERKVKELNEEREKYRKFLEADVKKMYAQIDDEKSKFDEQLLALFQYWIRVQMAVLQEELKVWRLKWMLLIEEELFVHEYELHGLLDKAECEIEQMKNTLEASKKVLDDMQQLYEIQCAEDRLMEKNFRKDFSDVHGPLYDYILKAFRRRPRRMVPTGSAHNPDLETSEGIRSHGQPGSTIFNPYVEKPSHKRIPTDSKTLVEECLKELDNDPAHESQPGMENTLWERLCRTRKRKLEKEMEIKATALNLAEINAFKREEELEKLTEKRDGISTQLKNLLIDYHRDQTDLELQLLTKQGQVELEVAEGEMVHDFSDALLIDRQRVEALNKHIIMLGESKVAHMIKNKEFKKRFYHLEWELRQMLMQYEDLQAKQADIRKFKITREVQKYLEISDYDGLINAQIMTIEQTINLQRQLFLNILHSRYSSGCADLQKVNRMSRCKLLVQQQRLMQLAREQSRELQMLRAEAARARREHNSSSLLS</sequence>
<dbReference type="WBParaSite" id="ECPE_0000360901-mRNA-1">
    <property type="protein sequence ID" value="ECPE_0000360901-mRNA-1"/>
    <property type="gene ID" value="ECPE_0000360901"/>
</dbReference>
<dbReference type="Pfam" id="PF25828">
    <property type="entry name" value="CC_Cfap43"/>
    <property type="match status" value="1"/>
</dbReference>
<evidence type="ECO:0000256" key="1">
    <source>
        <dbReference type="ARBA" id="ARBA00004138"/>
    </source>
</evidence>
<feature type="region of interest" description="Disordered" evidence="10">
    <location>
        <begin position="153"/>
        <end position="189"/>
    </location>
</feature>
<dbReference type="AlphaFoldDB" id="A0A183A9H1"/>
<name>A0A183A9H1_9TREM</name>
<proteinExistence type="predicted"/>
<dbReference type="Proteomes" id="UP000272942">
    <property type="component" value="Unassembled WGS sequence"/>
</dbReference>
<evidence type="ECO:0000256" key="6">
    <source>
        <dbReference type="ARBA" id="ARBA00023054"/>
    </source>
</evidence>
<reference evidence="11 12" key="2">
    <citation type="submission" date="2018-11" db="EMBL/GenBank/DDBJ databases">
        <authorList>
            <consortium name="Pathogen Informatics"/>
        </authorList>
    </citation>
    <scope>NUCLEOTIDE SEQUENCE [LARGE SCALE GENOMIC DNA]</scope>
    <source>
        <strain evidence="11 12">Egypt</strain>
    </source>
</reference>
<evidence type="ECO:0000313" key="13">
    <source>
        <dbReference type="WBParaSite" id="ECPE_0000360901-mRNA-1"/>
    </source>
</evidence>
<dbReference type="PANTHER" id="PTHR14885:SF1">
    <property type="entry name" value="CILIA- AND FLAGELLA-ASSOCIATED PROTEIN 43"/>
    <property type="match status" value="1"/>
</dbReference>
<feature type="region of interest" description="Disordered" evidence="10">
    <location>
        <begin position="804"/>
        <end position="843"/>
    </location>
</feature>
<dbReference type="OrthoDB" id="535167at2759"/>
<accession>A0A183A9H1</accession>
<keyword evidence="8" id="KW-0966">Cell projection</keyword>
<keyword evidence="5" id="KW-0677">Repeat</keyword>
<keyword evidence="4" id="KW-0853">WD repeat</keyword>
<evidence type="ECO:0000256" key="5">
    <source>
        <dbReference type="ARBA" id="ARBA00022737"/>
    </source>
</evidence>
<reference evidence="13" key="1">
    <citation type="submission" date="2016-06" db="UniProtKB">
        <authorList>
            <consortium name="WormBaseParasite"/>
        </authorList>
    </citation>
    <scope>IDENTIFICATION</scope>
</reference>
<dbReference type="GO" id="GO:0060271">
    <property type="term" value="P:cilium assembly"/>
    <property type="evidence" value="ECO:0007669"/>
    <property type="project" value="TreeGrafter"/>
</dbReference>
<protein>
    <submittedName>
        <fullName evidence="13">Kinesin motor domain-containing protein</fullName>
    </submittedName>
</protein>
<dbReference type="EMBL" id="UZAN01040545">
    <property type="protein sequence ID" value="VDP70024.1"/>
    <property type="molecule type" value="Genomic_DNA"/>
</dbReference>